<feature type="chain" id="PRO_5043563258" evidence="1">
    <location>
        <begin position="21"/>
        <end position="85"/>
    </location>
</feature>
<proteinExistence type="predicted"/>
<evidence type="ECO:0000256" key="1">
    <source>
        <dbReference type="SAM" id="SignalP"/>
    </source>
</evidence>
<dbReference type="EMBL" id="JAGKQH010000005">
    <property type="protein sequence ID" value="KAG6598925.1"/>
    <property type="molecule type" value="Genomic_DNA"/>
</dbReference>
<comment type="caution">
    <text evidence="2">The sequence shown here is derived from an EMBL/GenBank/DDBJ whole genome shotgun (WGS) entry which is preliminary data.</text>
</comment>
<evidence type="ECO:0000313" key="2">
    <source>
        <dbReference type="EMBL" id="KAG6598925.1"/>
    </source>
</evidence>
<feature type="non-terminal residue" evidence="2">
    <location>
        <position position="1"/>
    </location>
</feature>
<keyword evidence="1" id="KW-0732">Signal</keyword>
<feature type="signal peptide" evidence="1">
    <location>
        <begin position="1"/>
        <end position="20"/>
    </location>
</feature>
<dbReference type="AlphaFoldDB" id="A0AAV6NKM3"/>
<reference evidence="2 3" key="1">
    <citation type="journal article" date="2021" name="Hortic Res">
        <title>The domestication of Cucurbita argyrosperma as revealed by the genome of its wild relative.</title>
        <authorList>
            <person name="Barrera-Redondo J."/>
            <person name="Sanchez-de la Vega G."/>
            <person name="Aguirre-Liguori J.A."/>
            <person name="Castellanos-Morales G."/>
            <person name="Gutierrez-Guerrero Y.T."/>
            <person name="Aguirre-Dugua X."/>
            <person name="Aguirre-Planter E."/>
            <person name="Tenaillon M.I."/>
            <person name="Lira-Saade R."/>
            <person name="Eguiarte L.E."/>
        </authorList>
    </citation>
    <scope>NUCLEOTIDE SEQUENCE [LARGE SCALE GENOMIC DNA]</scope>
    <source>
        <strain evidence="2">JBR-2021</strain>
    </source>
</reference>
<sequence>MLRRSVTIVLLRLIDTMTLSIRLFCSSMLTSETNSTKCQEPRTLRNETQLNAEDDIDEIEAIDYQVLKTRVETQPKNQLATKLKN</sequence>
<gene>
    <name evidence="2" type="ORF">SDJN03_08703</name>
</gene>
<protein>
    <submittedName>
        <fullName evidence="2">Uncharacterized protein</fullName>
    </submittedName>
</protein>
<accession>A0AAV6NKM3</accession>
<evidence type="ECO:0000313" key="3">
    <source>
        <dbReference type="Proteomes" id="UP000685013"/>
    </source>
</evidence>
<keyword evidence="3" id="KW-1185">Reference proteome</keyword>
<name>A0AAV6NKM3_9ROSI</name>
<dbReference type="Proteomes" id="UP000685013">
    <property type="component" value="Chromosome 5"/>
</dbReference>
<organism evidence="2 3">
    <name type="scientific">Cucurbita argyrosperma subsp. sororia</name>
    <dbReference type="NCBI Taxonomy" id="37648"/>
    <lineage>
        <taxon>Eukaryota</taxon>
        <taxon>Viridiplantae</taxon>
        <taxon>Streptophyta</taxon>
        <taxon>Embryophyta</taxon>
        <taxon>Tracheophyta</taxon>
        <taxon>Spermatophyta</taxon>
        <taxon>Magnoliopsida</taxon>
        <taxon>eudicotyledons</taxon>
        <taxon>Gunneridae</taxon>
        <taxon>Pentapetalae</taxon>
        <taxon>rosids</taxon>
        <taxon>fabids</taxon>
        <taxon>Cucurbitales</taxon>
        <taxon>Cucurbitaceae</taxon>
        <taxon>Cucurbiteae</taxon>
        <taxon>Cucurbita</taxon>
    </lineage>
</organism>